<dbReference type="InterPro" id="IPR058924">
    <property type="entry name" value="AGPR_dimerisation_dom"/>
</dbReference>
<comment type="function">
    <text evidence="5">Catalyzes the NADPH-dependent reduction of N-acetyl-5-glutamyl phosphate to yield N-acetyl-L-glutamate 5-semialdehyde.</text>
</comment>
<name>A0ABT2W1Q3_9FLAO</name>
<evidence type="ECO:0000256" key="4">
    <source>
        <dbReference type="ARBA" id="ARBA00023002"/>
    </source>
</evidence>
<evidence type="ECO:0000256" key="6">
    <source>
        <dbReference type="PROSITE-ProRule" id="PRU10010"/>
    </source>
</evidence>
<reference evidence="9" key="1">
    <citation type="submission" date="2023-07" db="EMBL/GenBank/DDBJ databases">
        <title>Chryseobacterium sp. strain PBS4-4 Genome sequencing and assembly.</title>
        <authorList>
            <person name="Jung Y."/>
        </authorList>
    </citation>
    <scope>NUCLEOTIDE SEQUENCE [LARGE SCALE GENOMIC DNA]</scope>
    <source>
        <strain evidence="9">PBS4-4</strain>
    </source>
</reference>
<dbReference type="PROSITE" id="PS01224">
    <property type="entry name" value="ARGC"/>
    <property type="match status" value="1"/>
</dbReference>
<dbReference type="NCBIfam" id="TIGR01850">
    <property type="entry name" value="argC"/>
    <property type="match status" value="1"/>
</dbReference>
<dbReference type="Gene3D" id="3.40.50.720">
    <property type="entry name" value="NAD(P)-binding Rossmann-like Domain"/>
    <property type="match status" value="1"/>
</dbReference>
<dbReference type="Gene3D" id="3.30.360.10">
    <property type="entry name" value="Dihydrodipicolinate Reductase, domain 2"/>
    <property type="match status" value="1"/>
</dbReference>
<dbReference type="RefSeq" id="WP_263001626.1">
    <property type="nucleotide sequence ID" value="NZ_JAOTEM010000001.1"/>
</dbReference>
<evidence type="ECO:0000313" key="9">
    <source>
        <dbReference type="Proteomes" id="UP001208649"/>
    </source>
</evidence>
<evidence type="ECO:0000313" key="8">
    <source>
        <dbReference type="EMBL" id="MCU7616168.1"/>
    </source>
</evidence>
<keyword evidence="1 5" id="KW-0055">Arginine biosynthesis</keyword>
<dbReference type="EMBL" id="JAOTEM010000001">
    <property type="protein sequence ID" value="MCU7616168.1"/>
    <property type="molecule type" value="Genomic_DNA"/>
</dbReference>
<dbReference type="PANTHER" id="PTHR32338">
    <property type="entry name" value="N-ACETYL-GAMMA-GLUTAMYL-PHOSPHATE REDUCTASE, CHLOROPLASTIC-RELATED-RELATED"/>
    <property type="match status" value="1"/>
</dbReference>
<organism evidence="8 9">
    <name type="scientific">Chryseobacterium edaphi</name>
    <dbReference type="NCBI Taxonomy" id="2976532"/>
    <lineage>
        <taxon>Bacteria</taxon>
        <taxon>Pseudomonadati</taxon>
        <taxon>Bacteroidota</taxon>
        <taxon>Flavobacteriia</taxon>
        <taxon>Flavobacteriales</taxon>
        <taxon>Weeksellaceae</taxon>
        <taxon>Chryseobacterium group</taxon>
        <taxon>Chryseobacterium</taxon>
    </lineage>
</organism>
<comment type="catalytic activity">
    <reaction evidence="5">
        <text>N-acetyl-L-glutamate 5-semialdehyde + phosphate + NADP(+) = N-acetyl-L-glutamyl 5-phosphate + NADPH + H(+)</text>
        <dbReference type="Rhea" id="RHEA:21588"/>
        <dbReference type="ChEBI" id="CHEBI:15378"/>
        <dbReference type="ChEBI" id="CHEBI:29123"/>
        <dbReference type="ChEBI" id="CHEBI:43474"/>
        <dbReference type="ChEBI" id="CHEBI:57783"/>
        <dbReference type="ChEBI" id="CHEBI:57936"/>
        <dbReference type="ChEBI" id="CHEBI:58349"/>
        <dbReference type="EC" id="1.2.1.38"/>
    </reaction>
</comment>
<dbReference type="InterPro" id="IPR000706">
    <property type="entry name" value="AGPR_type-1"/>
</dbReference>
<accession>A0ABT2W1Q3</accession>
<keyword evidence="3 5" id="KW-0521">NADP</keyword>
<protein>
    <recommendedName>
        <fullName evidence="5">N-acetyl-gamma-glutamyl-phosphate reductase</fullName>
        <shortName evidence="5">AGPR</shortName>
        <ecNumber evidence="5">1.2.1.38</ecNumber>
    </recommendedName>
    <alternativeName>
        <fullName evidence="5">N-acetyl-glutamate semialdehyde dehydrogenase</fullName>
        <shortName evidence="5">NAGSA dehydrogenase</shortName>
    </alternativeName>
</protein>
<sequence>MINIKKTTGIIGANGYTGSELVRLLAFHPHVTLNFLYSRSNSGLKISDLYPDLTTVCEMILTDQPEEVDILFLCLPHKESQKWLTQNNIKDETLVIDLGNDFRLEGNLGNRNFIYGLPEINKKQLVGAKNIANPGCFATAIQLALLPLAQKGLLNEVYTTGITGSTGAGQSLQPTTHFTWRNDNISAYKTLTHQHVDEVLKQLVSFNTSEISLNFVPWRGDFARGIFTSSTLKTDLELSDINQLYQDFYADASFVKVSEKAIDLKQVVNTNRCVIHIEKSGNVAVIHSAIDNLLKGASGQAVQNMNIAMGWKENLGLNLKPVAF</sequence>
<dbReference type="Proteomes" id="UP001208649">
    <property type="component" value="Unassembled WGS sequence"/>
</dbReference>
<evidence type="ECO:0000256" key="2">
    <source>
        <dbReference type="ARBA" id="ARBA00022605"/>
    </source>
</evidence>
<comment type="subcellular location">
    <subcellularLocation>
        <location evidence="5">Cytoplasm</location>
    </subcellularLocation>
</comment>
<dbReference type="CDD" id="cd17895">
    <property type="entry name" value="AGPR_1_N"/>
    <property type="match status" value="1"/>
</dbReference>
<keyword evidence="9" id="KW-1185">Reference proteome</keyword>
<comment type="caution">
    <text evidence="8">The sequence shown here is derived from an EMBL/GenBank/DDBJ whole genome shotgun (WGS) entry which is preliminary data.</text>
</comment>
<gene>
    <name evidence="5 8" type="primary">argC</name>
    <name evidence="8" type="ORF">NZ698_03060</name>
</gene>
<dbReference type="Pfam" id="PF22698">
    <property type="entry name" value="Semialdhyde_dhC_1"/>
    <property type="match status" value="1"/>
</dbReference>
<dbReference type="InterPro" id="IPR036291">
    <property type="entry name" value="NAD(P)-bd_dom_sf"/>
</dbReference>
<dbReference type="Pfam" id="PF01118">
    <property type="entry name" value="Semialdhyde_dh"/>
    <property type="match status" value="1"/>
</dbReference>
<dbReference type="InterPro" id="IPR050085">
    <property type="entry name" value="AGPR"/>
</dbReference>
<dbReference type="PANTHER" id="PTHR32338:SF10">
    <property type="entry name" value="N-ACETYL-GAMMA-GLUTAMYL-PHOSPHATE REDUCTASE, CHLOROPLASTIC-RELATED"/>
    <property type="match status" value="1"/>
</dbReference>
<keyword evidence="5" id="KW-0963">Cytoplasm</keyword>
<dbReference type="EC" id="1.2.1.38" evidence="5"/>
<dbReference type="InterPro" id="IPR000534">
    <property type="entry name" value="Semialdehyde_DH_NAD-bd"/>
</dbReference>
<evidence type="ECO:0000256" key="3">
    <source>
        <dbReference type="ARBA" id="ARBA00022857"/>
    </source>
</evidence>
<dbReference type="HAMAP" id="MF_00150">
    <property type="entry name" value="ArgC_type1"/>
    <property type="match status" value="1"/>
</dbReference>
<evidence type="ECO:0000259" key="7">
    <source>
        <dbReference type="SMART" id="SM00859"/>
    </source>
</evidence>
<comment type="similarity">
    <text evidence="5">Belongs to the NAGSA dehydrogenase family. Type 1 subfamily.</text>
</comment>
<evidence type="ECO:0000256" key="5">
    <source>
        <dbReference type="HAMAP-Rule" id="MF_00150"/>
    </source>
</evidence>
<dbReference type="SUPFAM" id="SSF51735">
    <property type="entry name" value="NAD(P)-binding Rossmann-fold domains"/>
    <property type="match status" value="1"/>
</dbReference>
<dbReference type="SUPFAM" id="SSF55347">
    <property type="entry name" value="Glyceraldehyde-3-phosphate dehydrogenase-like, C-terminal domain"/>
    <property type="match status" value="1"/>
</dbReference>
<evidence type="ECO:0000256" key="1">
    <source>
        <dbReference type="ARBA" id="ARBA00022571"/>
    </source>
</evidence>
<feature type="domain" description="Semialdehyde dehydrogenase NAD-binding" evidence="7">
    <location>
        <begin position="7"/>
        <end position="128"/>
    </location>
</feature>
<keyword evidence="4 5" id="KW-0560">Oxidoreductase</keyword>
<dbReference type="InterPro" id="IPR023013">
    <property type="entry name" value="AGPR_AS"/>
</dbReference>
<proteinExistence type="inferred from homology"/>
<comment type="pathway">
    <text evidence="5">Amino-acid biosynthesis; L-arginine biosynthesis; N(2)-acetyl-L-ornithine from L-glutamate: step 3/4.</text>
</comment>
<dbReference type="CDD" id="cd23934">
    <property type="entry name" value="AGPR_1_C"/>
    <property type="match status" value="1"/>
</dbReference>
<dbReference type="SMART" id="SM00859">
    <property type="entry name" value="Semialdhyde_dh"/>
    <property type="match status" value="1"/>
</dbReference>
<keyword evidence="2 5" id="KW-0028">Amino-acid biosynthesis</keyword>
<feature type="active site" evidence="5 6">
    <location>
        <position position="136"/>
    </location>
</feature>
<dbReference type="GO" id="GO:0003942">
    <property type="term" value="F:N-acetyl-gamma-glutamyl-phosphate reductase activity"/>
    <property type="evidence" value="ECO:0007669"/>
    <property type="project" value="UniProtKB-EC"/>
</dbReference>